<evidence type="ECO:0000313" key="3">
    <source>
        <dbReference type="Proteomes" id="UP000399805"/>
    </source>
</evidence>
<feature type="transmembrane region" description="Helical" evidence="1">
    <location>
        <begin position="27"/>
        <end position="44"/>
    </location>
</feature>
<keyword evidence="3" id="KW-1185">Reference proteome</keyword>
<accession>A0A6I8LRZ7</accession>
<protein>
    <recommendedName>
        <fullName evidence="4">YcxB-like protein domain-containing protein</fullName>
    </recommendedName>
</protein>
<evidence type="ECO:0000256" key="1">
    <source>
        <dbReference type="SAM" id="Phobius"/>
    </source>
</evidence>
<feature type="transmembrane region" description="Helical" evidence="1">
    <location>
        <begin position="56"/>
        <end position="74"/>
    </location>
</feature>
<evidence type="ECO:0008006" key="4">
    <source>
        <dbReference type="Google" id="ProtNLM"/>
    </source>
</evidence>
<keyword evidence="1" id="KW-0812">Transmembrane</keyword>
<gene>
    <name evidence="2" type="ORF">AA23TX_02890</name>
</gene>
<dbReference type="RefSeq" id="WP_155542970.1">
    <property type="nucleotide sequence ID" value="NZ_CABVGP010000001.1"/>
</dbReference>
<proteinExistence type="predicted"/>
<dbReference type="EMBL" id="CABVGP010000001">
    <property type="protein sequence ID" value="VVJ17869.1"/>
    <property type="molecule type" value="Genomic_DNA"/>
</dbReference>
<dbReference type="Proteomes" id="UP000399805">
    <property type="component" value="Unassembled WGS sequence"/>
</dbReference>
<organism evidence="2 3">
    <name type="scientific">Amycolatopsis camponoti</name>
    <dbReference type="NCBI Taxonomy" id="2606593"/>
    <lineage>
        <taxon>Bacteria</taxon>
        <taxon>Bacillati</taxon>
        <taxon>Actinomycetota</taxon>
        <taxon>Actinomycetes</taxon>
        <taxon>Pseudonocardiales</taxon>
        <taxon>Pseudonocardiaceae</taxon>
        <taxon>Amycolatopsis</taxon>
    </lineage>
</organism>
<reference evidence="2 3" key="1">
    <citation type="submission" date="2019-09" db="EMBL/GenBank/DDBJ databases">
        <authorList>
            <person name="Leyn A S."/>
        </authorList>
    </citation>
    <scope>NUCLEOTIDE SEQUENCE [LARGE SCALE GENOMIC DNA]</scope>
    <source>
        <strain evidence="2">AA231_1</strain>
    </source>
</reference>
<evidence type="ECO:0000313" key="2">
    <source>
        <dbReference type="EMBL" id="VVJ17869.1"/>
    </source>
</evidence>
<keyword evidence="1" id="KW-0472">Membrane</keyword>
<keyword evidence="1" id="KW-1133">Transmembrane helix</keyword>
<sequence length="164" mass="17833">MDISISFVFTPEMAKQSYRACYPSAPVARWLPAGIYVVLGVLALTEALRGAEPDPVGLAVGGVVLLLGLGWPVLQARRITRRLRAYTEPGTTRLVLTDAEYAAEVPGRTTTLLWTTFKNVALVRGFWVLKIASEGKVAFPANALDASQTEVFRAAMREKGLLAR</sequence>
<dbReference type="AlphaFoldDB" id="A0A6I8LRZ7"/>
<name>A0A6I8LRZ7_9PSEU</name>